<dbReference type="Proteomes" id="UP000540412">
    <property type="component" value="Unassembled WGS sequence"/>
</dbReference>
<keyword evidence="1" id="KW-0238">DNA-binding</keyword>
<reference evidence="3 4" key="1">
    <citation type="submission" date="2020-08" db="EMBL/GenBank/DDBJ databases">
        <title>Sequencing the genomes of 1000 actinobacteria strains.</title>
        <authorList>
            <person name="Klenk H.-P."/>
        </authorList>
    </citation>
    <scope>NUCLEOTIDE SEQUENCE [LARGE SCALE GENOMIC DNA]</scope>
    <source>
        <strain evidence="3 4">DSM 43582</strain>
    </source>
</reference>
<evidence type="ECO:0000313" key="3">
    <source>
        <dbReference type="EMBL" id="MBB5916885.1"/>
    </source>
</evidence>
<dbReference type="AlphaFoldDB" id="A0A7W9PJ57"/>
<comment type="caution">
    <text evidence="3">The sequence shown here is derived from an EMBL/GenBank/DDBJ whole genome shotgun (WGS) entry which is preliminary data.</text>
</comment>
<evidence type="ECO:0000256" key="1">
    <source>
        <dbReference type="ARBA" id="ARBA00023125"/>
    </source>
</evidence>
<dbReference type="GO" id="GO:0003677">
    <property type="term" value="F:DNA binding"/>
    <property type="evidence" value="ECO:0007669"/>
    <property type="project" value="UniProtKB-KW"/>
</dbReference>
<proteinExistence type="predicted"/>
<dbReference type="EMBL" id="JACHIT010000002">
    <property type="protein sequence ID" value="MBB5916885.1"/>
    <property type="molecule type" value="Genomic_DNA"/>
</dbReference>
<feature type="region of interest" description="Disordered" evidence="2">
    <location>
        <begin position="119"/>
        <end position="145"/>
    </location>
</feature>
<dbReference type="InterPro" id="IPR010998">
    <property type="entry name" value="Integrase_recombinase_N"/>
</dbReference>
<feature type="compositionally biased region" description="Basic residues" evidence="2">
    <location>
        <begin position="286"/>
        <end position="302"/>
    </location>
</feature>
<dbReference type="InterPro" id="IPR011010">
    <property type="entry name" value="DNA_brk_join_enz"/>
</dbReference>
<feature type="compositionally biased region" description="Basic residues" evidence="2">
    <location>
        <begin position="220"/>
        <end position="232"/>
    </location>
</feature>
<organism evidence="3 4">
    <name type="scientific">Nocardia transvalensis</name>
    <dbReference type="NCBI Taxonomy" id="37333"/>
    <lineage>
        <taxon>Bacteria</taxon>
        <taxon>Bacillati</taxon>
        <taxon>Actinomycetota</taxon>
        <taxon>Actinomycetes</taxon>
        <taxon>Mycobacteriales</taxon>
        <taxon>Nocardiaceae</taxon>
        <taxon>Nocardia</taxon>
    </lineage>
</organism>
<evidence type="ECO:0000256" key="2">
    <source>
        <dbReference type="SAM" id="MobiDB-lite"/>
    </source>
</evidence>
<name>A0A7W9PJ57_9NOCA</name>
<keyword evidence="4" id="KW-1185">Reference proteome</keyword>
<gene>
    <name evidence="3" type="ORF">BJY24_005797</name>
</gene>
<dbReference type="SUPFAM" id="SSF56349">
    <property type="entry name" value="DNA breaking-rejoining enzymes"/>
    <property type="match status" value="1"/>
</dbReference>
<feature type="compositionally biased region" description="Basic and acidic residues" evidence="2">
    <location>
        <begin position="194"/>
        <end position="208"/>
    </location>
</feature>
<accession>A0A7W9PJ57</accession>
<sequence>MSSSEIEAAHLLLTKLGIRPQDLLDRTPRSRPIPTFGEYIPHIEAATPAGTARTYRPYWRRLQKTWHDRRLDEPTTLELRQMVEDARQQAVTRRNSRGGRSAAEHMAGAIRSLYRHARNDGHIPDTANPAEHVDKPRRAPSPRTALSNHQLAQINNAASTTGNDPELDTIIVRAPHRNRLPHQRSTGSAARGPRPRELPHLAARERPIRPLATHLTNTHARPHRTQRPRQRPPRTTPSLPKRTPNHPKPLQPSLATDRPTPPMGRNTWRHRTLAATHHPQMGRTQPRLRRRPRLRRPRRTHRTRRPTLTYVRASLPEVALALSALVGEPHPLATPLGTTPHD</sequence>
<feature type="region of interest" description="Disordered" evidence="2">
    <location>
        <begin position="174"/>
        <end position="302"/>
    </location>
</feature>
<evidence type="ECO:0000313" key="4">
    <source>
        <dbReference type="Proteomes" id="UP000540412"/>
    </source>
</evidence>
<dbReference type="Gene3D" id="1.10.150.130">
    <property type="match status" value="1"/>
</dbReference>
<protein>
    <submittedName>
        <fullName evidence="3">Uncharacterized protein</fullName>
    </submittedName>
</protein>